<evidence type="ECO:0000256" key="1">
    <source>
        <dbReference type="ARBA" id="ARBA00006718"/>
    </source>
</evidence>
<dbReference type="InterPro" id="IPR016092">
    <property type="entry name" value="ATAP"/>
</dbReference>
<dbReference type="Gene3D" id="2.60.300.12">
    <property type="entry name" value="HesB-like domain"/>
    <property type="match status" value="1"/>
</dbReference>
<organism evidence="3 4">
    <name type="scientific">Methylocystis rosea</name>
    <dbReference type="NCBI Taxonomy" id="173366"/>
    <lineage>
        <taxon>Bacteria</taxon>
        <taxon>Pseudomonadati</taxon>
        <taxon>Pseudomonadota</taxon>
        <taxon>Alphaproteobacteria</taxon>
        <taxon>Hyphomicrobiales</taxon>
        <taxon>Methylocystaceae</taxon>
        <taxon>Methylocystis</taxon>
    </lineage>
</organism>
<dbReference type="InterPro" id="IPR035903">
    <property type="entry name" value="HesB-like_dom_sf"/>
</dbReference>
<accession>A0A3G8M533</accession>
<dbReference type="GO" id="GO:0051537">
    <property type="term" value="F:2 iron, 2 sulfur cluster binding"/>
    <property type="evidence" value="ECO:0007669"/>
    <property type="project" value="TreeGrafter"/>
</dbReference>
<evidence type="ECO:0000313" key="4">
    <source>
        <dbReference type="Proteomes" id="UP000273982"/>
    </source>
</evidence>
<evidence type="ECO:0000313" key="3">
    <source>
        <dbReference type="EMBL" id="AZG76465.1"/>
    </source>
</evidence>
<dbReference type="PANTHER" id="PTHR10072">
    <property type="entry name" value="IRON-SULFUR CLUSTER ASSEMBLY PROTEIN"/>
    <property type="match status" value="1"/>
</dbReference>
<dbReference type="InterPro" id="IPR000361">
    <property type="entry name" value="ATAP_core_dom"/>
</dbReference>
<reference evidence="3 4" key="1">
    <citation type="submission" date="2018-11" db="EMBL/GenBank/DDBJ databases">
        <title>Genome squencing of methanotrophic bacteria isolated from alkaline groundwater in Korea.</title>
        <authorList>
            <person name="Nguyen L.N."/>
        </authorList>
    </citation>
    <scope>NUCLEOTIDE SEQUENCE [LARGE SCALE GENOMIC DNA]</scope>
    <source>
        <strain evidence="3 4">GW6</strain>
    </source>
</reference>
<dbReference type="NCBIfam" id="TIGR00049">
    <property type="entry name" value="iron-sulfur cluster assembly accessory protein"/>
    <property type="match status" value="1"/>
</dbReference>
<name>A0A3G8M533_9HYPH</name>
<dbReference type="AlphaFoldDB" id="A0A3G8M533"/>
<dbReference type="Proteomes" id="UP000273982">
    <property type="component" value="Chromosome"/>
</dbReference>
<dbReference type="SUPFAM" id="SSF89360">
    <property type="entry name" value="HesB-like domain"/>
    <property type="match status" value="1"/>
</dbReference>
<dbReference type="KEGG" id="mros:EHO51_06805"/>
<dbReference type="InterPro" id="IPR050322">
    <property type="entry name" value="Fe-S_cluster_asmbl/transfer"/>
</dbReference>
<comment type="similarity">
    <text evidence="1">Belongs to the HesB/IscA family.</text>
</comment>
<protein>
    <submittedName>
        <fullName evidence="3">Iron-sulfur cluster assembly accessory protein</fullName>
    </submittedName>
</protein>
<dbReference type="Pfam" id="PF01521">
    <property type="entry name" value="Fe-S_biosyn"/>
    <property type="match status" value="1"/>
</dbReference>
<gene>
    <name evidence="3" type="ORF">EHO51_06805</name>
</gene>
<dbReference type="GO" id="GO:0005737">
    <property type="term" value="C:cytoplasm"/>
    <property type="evidence" value="ECO:0007669"/>
    <property type="project" value="TreeGrafter"/>
</dbReference>
<feature type="domain" description="Core" evidence="2">
    <location>
        <begin position="10"/>
        <end position="109"/>
    </location>
</feature>
<evidence type="ECO:0000259" key="2">
    <source>
        <dbReference type="Pfam" id="PF01521"/>
    </source>
</evidence>
<dbReference type="GO" id="GO:0016226">
    <property type="term" value="P:iron-sulfur cluster assembly"/>
    <property type="evidence" value="ECO:0007669"/>
    <property type="project" value="InterPro"/>
</dbReference>
<dbReference type="RefSeq" id="WP_124738267.1">
    <property type="nucleotide sequence ID" value="NZ_CP034086.1"/>
</dbReference>
<dbReference type="PANTHER" id="PTHR10072:SF41">
    <property type="entry name" value="IRON-SULFUR CLUSTER ASSEMBLY 1 HOMOLOG, MITOCHONDRIAL"/>
    <property type="match status" value="1"/>
</dbReference>
<proteinExistence type="inferred from homology"/>
<dbReference type="EMBL" id="CP034086">
    <property type="protein sequence ID" value="AZG76465.1"/>
    <property type="molecule type" value="Genomic_DNA"/>
</dbReference>
<sequence>MTSMQKMSVMNVSPAAAERVRGLLASGAEGKGLRVSVEKGGCAGMSYKMEIAEPKRGDEVIDIEGGRVIVDAAAVLYLLGTTMDVKTTQFSSTFVFENPNQTSACGCGESVELTPADPEKVGAASQMGSS</sequence>